<dbReference type="InterPro" id="IPR014729">
    <property type="entry name" value="Rossmann-like_a/b/a_fold"/>
</dbReference>
<dbReference type="PANTHER" id="PTHR45937">
    <property type="entry name" value="ASPARAGINE SYNTHETASE DOMAIN-CONTAINING PROTEIN 1"/>
    <property type="match status" value="1"/>
</dbReference>
<gene>
    <name evidence="6" type="ORF">CAUJ_LOCUS16036</name>
</gene>
<feature type="region of interest" description="Disordered" evidence="4">
    <location>
        <begin position="396"/>
        <end position="423"/>
    </location>
</feature>
<dbReference type="InterPro" id="IPR001962">
    <property type="entry name" value="Asn_synthase"/>
</dbReference>
<dbReference type="GO" id="GO:0004066">
    <property type="term" value="F:asparagine synthase (glutamine-hydrolyzing) activity"/>
    <property type="evidence" value="ECO:0007669"/>
    <property type="project" value="InterPro"/>
</dbReference>
<feature type="compositionally biased region" description="Polar residues" evidence="4">
    <location>
        <begin position="401"/>
        <end position="413"/>
    </location>
</feature>
<dbReference type="Pfam" id="PF00733">
    <property type="entry name" value="Asn_synthase"/>
    <property type="match status" value="1"/>
</dbReference>
<feature type="non-terminal residue" evidence="6">
    <location>
        <position position="1"/>
    </location>
</feature>
<keyword evidence="7" id="KW-1185">Reference proteome</keyword>
<dbReference type="AlphaFoldDB" id="A0A8S1HXF5"/>
<dbReference type="Proteomes" id="UP000835052">
    <property type="component" value="Unassembled WGS sequence"/>
</dbReference>
<keyword evidence="1" id="KW-0028">Amino-acid biosynthesis</keyword>
<evidence type="ECO:0000313" key="7">
    <source>
        <dbReference type="Proteomes" id="UP000835052"/>
    </source>
</evidence>
<name>A0A8S1HXF5_9PELO</name>
<accession>A0A8S1HXF5</accession>
<dbReference type="EMBL" id="CAJGYM010000243">
    <property type="protein sequence ID" value="CAD6200137.1"/>
    <property type="molecule type" value="Genomic_DNA"/>
</dbReference>
<reference evidence="6" key="1">
    <citation type="submission" date="2020-10" db="EMBL/GenBank/DDBJ databases">
        <authorList>
            <person name="Kikuchi T."/>
        </authorList>
    </citation>
    <scope>NUCLEOTIDE SEQUENCE</scope>
    <source>
        <strain evidence="6">NKZ352</strain>
    </source>
</reference>
<evidence type="ECO:0000256" key="4">
    <source>
        <dbReference type="SAM" id="MobiDB-lite"/>
    </source>
</evidence>
<dbReference type="Gene3D" id="3.40.50.620">
    <property type="entry name" value="HUPs"/>
    <property type="match status" value="1"/>
</dbReference>
<protein>
    <recommendedName>
        <fullName evidence="5">Asparagine synthetase domain-containing protein</fullName>
    </recommendedName>
</protein>
<dbReference type="SUPFAM" id="SSF52402">
    <property type="entry name" value="Adenine nucleotide alpha hydrolases-like"/>
    <property type="match status" value="1"/>
</dbReference>
<evidence type="ECO:0000313" key="6">
    <source>
        <dbReference type="EMBL" id="CAD6200137.1"/>
    </source>
</evidence>
<proteinExistence type="predicted"/>
<dbReference type="CDD" id="cd01991">
    <property type="entry name" value="Asn_synthase_B_C"/>
    <property type="match status" value="1"/>
</dbReference>
<comment type="caution">
    <text evidence="6">The sequence shown here is derived from an EMBL/GenBank/DDBJ whole genome shotgun (WGS) entry which is preliminary data.</text>
</comment>
<dbReference type="OrthoDB" id="10252281at2759"/>
<evidence type="ECO:0000259" key="5">
    <source>
        <dbReference type="Pfam" id="PF00733"/>
    </source>
</evidence>
<organism evidence="6 7">
    <name type="scientific">Caenorhabditis auriculariae</name>
    <dbReference type="NCBI Taxonomy" id="2777116"/>
    <lineage>
        <taxon>Eukaryota</taxon>
        <taxon>Metazoa</taxon>
        <taxon>Ecdysozoa</taxon>
        <taxon>Nematoda</taxon>
        <taxon>Chromadorea</taxon>
        <taxon>Rhabditida</taxon>
        <taxon>Rhabditina</taxon>
        <taxon>Rhabditomorpha</taxon>
        <taxon>Rhabditoidea</taxon>
        <taxon>Rhabditidae</taxon>
        <taxon>Peloderinae</taxon>
        <taxon>Caenorhabditis</taxon>
    </lineage>
</organism>
<keyword evidence="2" id="KW-0061">Asparagine biosynthesis</keyword>
<keyword evidence="3" id="KW-0315">Glutamine amidotransferase</keyword>
<sequence>RIFTKKFSICYSYCFNITEEEPERRILLVGRDIFGRQSLVMAKTDQSFFFGVRVDLSALLDWREIPFGHVIAFDFANDVQVIRHYADIEGQSLYQDSFREVKVIQSDRKREMLNITRESSSSDVDYATELLERTTEAVRIAFDSASEHIGVCFSGGVDSTFVAHAVHSAAPAHFRIDLINVAFGSSSEDFEKAPDRTRALLSFKSLEGKYPSREFRLILVNVGSEEMSQNRQEFIANAVLPATSVLDESLGVVLWFALRGRGVVYQTGEAVETPAKMMFLGSGADEVFAGYARHRTRFERDRSNIVVAEECEKELRRLGSRNGGRDARVAAQLGKIIVSPILDDKVVSWANQIPVNAKWDLAFPRGVGEKKIIRDALRKLGSPHEAPKQAMQFGSRMAKMSNENSNTKGSDSSPRLEALLQEQ</sequence>
<evidence type="ECO:0000256" key="1">
    <source>
        <dbReference type="ARBA" id="ARBA00022605"/>
    </source>
</evidence>
<feature type="domain" description="Asparagine synthetase" evidence="5">
    <location>
        <begin position="130"/>
        <end position="305"/>
    </location>
</feature>
<dbReference type="GO" id="GO:0006529">
    <property type="term" value="P:asparagine biosynthetic process"/>
    <property type="evidence" value="ECO:0007669"/>
    <property type="project" value="UniProtKB-KW"/>
</dbReference>
<evidence type="ECO:0000256" key="3">
    <source>
        <dbReference type="ARBA" id="ARBA00022962"/>
    </source>
</evidence>
<evidence type="ECO:0000256" key="2">
    <source>
        <dbReference type="ARBA" id="ARBA00022888"/>
    </source>
</evidence>
<dbReference type="InterPro" id="IPR051857">
    <property type="entry name" value="Asn_synthetase_domain"/>
</dbReference>
<dbReference type="PANTHER" id="PTHR45937:SF1">
    <property type="entry name" value="ASPARAGINE SYNTHETASE DOMAIN-CONTAINING PROTEIN 1"/>
    <property type="match status" value="1"/>
</dbReference>